<protein>
    <submittedName>
        <fullName evidence="7">Natural resistance-associated macrophage protein-domain-containing protein</fullName>
    </submittedName>
</protein>
<dbReference type="NCBIfam" id="NF037982">
    <property type="entry name" value="Nramp_1"/>
    <property type="match status" value="1"/>
</dbReference>
<evidence type="ECO:0000256" key="1">
    <source>
        <dbReference type="ARBA" id="ARBA00004141"/>
    </source>
</evidence>
<feature type="transmembrane region" description="Helical" evidence="6">
    <location>
        <begin position="182"/>
        <end position="202"/>
    </location>
</feature>
<feature type="transmembrane region" description="Helical" evidence="6">
    <location>
        <begin position="390"/>
        <end position="412"/>
    </location>
</feature>
<feature type="transmembrane region" description="Helical" evidence="6">
    <location>
        <begin position="152"/>
        <end position="170"/>
    </location>
</feature>
<dbReference type="PRINTS" id="PR00447">
    <property type="entry name" value="NATRESASSCMP"/>
</dbReference>
<dbReference type="Proteomes" id="UP000521943">
    <property type="component" value="Unassembled WGS sequence"/>
</dbReference>
<evidence type="ECO:0000313" key="8">
    <source>
        <dbReference type="Proteomes" id="UP000521943"/>
    </source>
</evidence>
<feature type="transmembrane region" description="Helical" evidence="6">
    <location>
        <begin position="456"/>
        <end position="479"/>
    </location>
</feature>
<dbReference type="Pfam" id="PF01566">
    <property type="entry name" value="Nramp"/>
    <property type="match status" value="2"/>
</dbReference>
<feature type="transmembrane region" description="Helical" evidence="6">
    <location>
        <begin position="228"/>
        <end position="251"/>
    </location>
</feature>
<dbReference type="NCBIfam" id="TIGR01197">
    <property type="entry name" value="nramp"/>
    <property type="match status" value="1"/>
</dbReference>
<feature type="transmembrane region" description="Helical" evidence="6">
    <location>
        <begin position="432"/>
        <end position="450"/>
    </location>
</feature>
<evidence type="ECO:0000256" key="5">
    <source>
        <dbReference type="SAM" id="MobiDB-lite"/>
    </source>
</evidence>
<keyword evidence="3 6" id="KW-1133">Transmembrane helix</keyword>
<feature type="transmembrane region" description="Helical" evidence="6">
    <location>
        <begin position="588"/>
        <end position="609"/>
    </location>
</feature>
<comment type="caution">
    <text evidence="7">The sequence shown here is derived from an EMBL/GenBank/DDBJ whole genome shotgun (WGS) entry which is preliminary data.</text>
</comment>
<dbReference type="PANTHER" id="PTHR11706">
    <property type="entry name" value="SOLUTE CARRIER PROTEIN FAMILY 11 MEMBER"/>
    <property type="match status" value="1"/>
</dbReference>
<name>A0A8H6IDR4_9AGAR</name>
<keyword evidence="8" id="KW-1185">Reference proteome</keyword>
<evidence type="ECO:0000256" key="6">
    <source>
        <dbReference type="SAM" id="Phobius"/>
    </source>
</evidence>
<accession>A0A8H6IDR4</accession>
<keyword evidence="4 6" id="KW-0472">Membrane</keyword>
<feature type="transmembrane region" description="Helical" evidence="6">
    <location>
        <begin position="112"/>
        <end position="132"/>
    </location>
</feature>
<dbReference type="OrthoDB" id="409173at2759"/>
<organism evidence="7 8">
    <name type="scientific">Ephemerocybe angulata</name>
    <dbReference type="NCBI Taxonomy" id="980116"/>
    <lineage>
        <taxon>Eukaryota</taxon>
        <taxon>Fungi</taxon>
        <taxon>Dikarya</taxon>
        <taxon>Basidiomycota</taxon>
        <taxon>Agaricomycotina</taxon>
        <taxon>Agaricomycetes</taxon>
        <taxon>Agaricomycetidae</taxon>
        <taxon>Agaricales</taxon>
        <taxon>Agaricineae</taxon>
        <taxon>Psathyrellaceae</taxon>
        <taxon>Ephemerocybe</taxon>
    </lineage>
</organism>
<proteinExistence type="predicted"/>
<evidence type="ECO:0000256" key="4">
    <source>
        <dbReference type="ARBA" id="ARBA00023136"/>
    </source>
</evidence>
<evidence type="ECO:0000313" key="7">
    <source>
        <dbReference type="EMBL" id="KAF6762487.1"/>
    </source>
</evidence>
<dbReference type="AlphaFoldDB" id="A0A8H6IDR4"/>
<dbReference type="GO" id="GO:0034755">
    <property type="term" value="P:iron ion transmembrane transport"/>
    <property type="evidence" value="ECO:0007669"/>
    <property type="project" value="TreeGrafter"/>
</dbReference>
<evidence type="ECO:0000256" key="2">
    <source>
        <dbReference type="ARBA" id="ARBA00022692"/>
    </source>
</evidence>
<dbReference type="GO" id="GO:0005886">
    <property type="term" value="C:plasma membrane"/>
    <property type="evidence" value="ECO:0007669"/>
    <property type="project" value="TreeGrafter"/>
</dbReference>
<gene>
    <name evidence="7" type="ORF">DFP72DRAFT_987029</name>
</gene>
<reference evidence="7 8" key="1">
    <citation type="submission" date="2020-07" db="EMBL/GenBank/DDBJ databases">
        <title>Comparative genomics of pyrophilous fungi reveals a link between fire events and developmental genes.</title>
        <authorList>
            <consortium name="DOE Joint Genome Institute"/>
            <person name="Steindorff A.S."/>
            <person name="Carver A."/>
            <person name="Calhoun S."/>
            <person name="Stillman K."/>
            <person name="Liu H."/>
            <person name="Lipzen A."/>
            <person name="Pangilinan J."/>
            <person name="Labutti K."/>
            <person name="Bruns T.D."/>
            <person name="Grigoriev I.V."/>
        </authorList>
    </citation>
    <scope>NUCLEOTIDE SEQUENCE [LARGE SCALE GENOMIC DNA]</scope>
    <source>
        <strain evidence="7 8">CBS 144469</strain>
    </source>
</reference>
<feature type="transmembrane region" description="Helical" evidence="6">
    <location>
        <begin position="337"/>
        <end position="362"/>
    </location>
</feature>
<keyword evidence="2 6" id="KW-0812">Transmembrane</keyword>
<feature type="transmembrane region" description="Helical" evidence="6">
    <location>
        <begin position="67"/>
        <end position="91"/>
    </location>
</feature>
<dbReference type="EMBL" id="JACGCI010000007">
    <property type="protein sequence ID" value="KAF6762487.1"/>
    <property type="molecule type" value="Genomic_DNA"/>
</dbReference>
<dbReference type="GO" id="GO:0015086">
    <property type="term" value="F:cadmium ion transmembrane transporter activity"/>
    <property type="evidence" value="ECO:0007669"/>
    <property type="project" value="TreeGrafter"/>
</dbReference>
<dbReference type="GO" id="GO:0005384">
    <property type="term" value="F:manganese ion transmembrane transporter activity"/>
    <property type="evidence" value="ECO:0007669"/>
    <property type="project" value="TreeGrafter"/>
</dbReference>
<dbReference type="InterPro" id="IPR001046">
    <property type="entry name" value="NRAMP_fam"/>
</dbReference>
<feature type="compositionally biased region" description="Low complexity" evidence="5">
    <location>
        <begin position="558"/>
        <end position="571"/>
    </location>
</feature>
<sequence>MDHPGPTSNSPRPTSSSWLERTKTTGKSILHHFRKHTGIGIVCAVAYFDPGNWGVDLAAGSQFGYRLLFIVLLAGLFAVFLQVLATRLGCVTGIDLARHSRLLLYNRPKHTLLYRWLGLYPLYLLAEVAIIATDLAELLGSAIALCMLFPRLELWHGVLITGFDVILILAMGDPLRGRPVRLFEFLISGMVIAVLVCMVVVISKVDVNWGHAFQGYIPSKYIFQSGGLYTSVGVLGATVMPHSLFIGSALATQDRIEFREAPKDEYFEDDAITTALCTTEPPPSRVQIVWRSIKKNVTRAFRRPPPSNSHRATRHSERQNNPFEFVKAHLYHGIVDVVASLLGFAVLINSLILILASAVFFYGSTWDGNGDPASLFDAYDLIRDIVGKPAATLFAIALLASGQSSSLIATVAGQAVCEGFLQWRVSPIMRRLLTRLLAIIPSTIVAVATGRKGVDALLVASQVVLSVVLPFITFPLLWCTSSKAIMSVRKRKQTPIPQTPLTVSGLTAVTPLVSNQSTSKDKVIQSEVAVGPTPADLSSSPTAPGVESTLVKSPNPDTQSSTSITSDSSSSLESAEEYETVDYSNTKFAIVVGALIWLVVVAANVYVIVDLARSAAS</sequence>
<evidence type="ECO:0000256" key="3">
    <source>
        <dbReference type="ARBA" id="ARBA00022989"/>
    </source>
</evidence>
<dbReference type="GO" id="GO:0030026">
    <property type="term" value="P:intracellular manganese ion homeostasis"/>
    <property type="evidence" value="ECO:0007669"/>
    <property type="project" value="TreeGrafter"/>
</dbReference>
<dbReference type="PANTHER" id="PTHR11706:SF101">
    <property type="entry name" value="MANGANESE TRANSPORTER SMF1"/>
    <property type="match status" value="1"/>
</dbReference>
<comment type="subcellular location">
    <subcellularLocation>
        <location evidence="1">Membrane</location>
        <topology evidence="1">Multi-pass membrane protein</topology>
    </subcellularLocation>
</comment>
<feature type="region of interest" description="Disordered" evidence="5">
    <location>
        <begin position="531"/>
        <end position="571"/>
    </location>
</feature>